<gene>
    <name evidence="8" type="primary">COX19</name>
</gene>
<evidence type="ECO:0000256" key="2">
    <source>
        <dbReference type="ARBA" id="ARBA00022490"/>
    </source>
</evidence>
<evidence type="ECO:0000256" key="5">
    <source>
        <dbReference type="ARBA" id="ARBA00039385"/>
    </source>
</evidence>
<feature type="region of interest" description="Disordered" evidence="6">
    <location>
        <begin position="222"/>
        <end position="242"/>
    </location>
</feature>
<evidence type="ECO:0000313" key="9">
    <source>
        <dbReference type="Proteomes" id="UP000694406"/>
    </source>
</evidence>
<evidence type="ECO:0000256" key="3">
    <source>
        <dbReference type="ARBA" id="ARBA00023157"/>
    </source>
</evidence>
<name>A0A8C5S1J4_LATLA</name>
<dbReference type="AlphaFoldDB" id="A0A8C5S1J4"/>
<evidence type="ECO:0000259" key="7">
    <source>
        <dbReference type="Pfam" id="PF06747"/>
    </source>
</evidence>
<evidence type="ECO:0000313" key="8">
    <source>
        <dbReference type="Ensembl" id="ENSLLTP00000011400.1"/>
    </source>
</evidence>
<dbReference type="GO" id="GO:0033617">
    <property type="term" value="P:mitochondrial respiratory chain complex IV assembly"/>
    <property type="evidence" value="ECO:0007669"/>
    <property type="project" value="TreeGrafter"/>
</dbReference>
<feature type="domain" description="CHCH" evidence="7">
    <location>
        <begin position="174"/>
        <end position="208"/>
    </location>
</feature>
<dbReference type="GO" id="GO:0005758">
    <property type="term" value="C:mitochondrial intermembrane space"/>
    <property type="evidence" value="ECO:0007669"/>
    <property type="project" value="TreeGrafter"/>
</dbReference>
<dbReference type="InterPro" id="IPR010625">
    <property type="entry name" value="CHCH"/>
</dbReference>
<protein>
    <recommendedName>
        <fullName evidence="5">Cytochrome c oxidase assembly protein COX19</fullName>
    </recommendedName>
</protein>
<comment type="subcellular location">
    <subcellularLocation>
        <location evidence="1">Cytoplasm</location>
    </subcellularLocation>
</comment>
<feature type="region of interest" description="Disordered" evidence="6">
    <location>
        <begin position="119"/>
        <end position="140"/>
    </location>
</feature>
<dbReference type="GeneTree" id="ENSGT00390000016895"/>
<dbReference type="Proteomes" id="UP000694406">
    <property type="component" value="Unplaced"/>
</dbReference>
<dbReference type="Pfam" id="PF06747">
    <property type="entry name" value="CHCH"/>
    <property type="match status" value="1"/>
</dbReference>
<sequence>MTPPPQVQHLGRESQPLSCSHLGLKPGMLGNGENPVDRGLLRTHTKASFQGKPIFARQTPWAKGASKDLGASLLSPSRPAPSWFGRPAQHSLPAFQRGGAERFPIDSLGFPLVWPGSALPHSGSGGEPRSQAASGLAPPVRPSSVMSTMVFGAKSFKPRAPDKGAFPLDHFGECTLFKEKFMKCLQANNFENGLCRQESKEYLECRMERELMAKEPLEKLGFKDLKEEKPKDQAETVRQNSS</sequence>
<evidence type="ECO:0000256" key="4">
    <source>
        <dbReference type="ARBA" id="ARBA00038223"/>
    </source>
</evidence>
<dbReference type="PROSITE" id="PS51808">
    <property type="entry name" value="CHCH"/>
    <property type="match status" value="1"/>
</dbReference>
<proteinExistence type="inferred from homology"/>
<dbReference type="InterPro" id="IPR051383">
    <property type="entry name" value="COX19"/>
</dbReference>
<evidence type="ECO:0000256" key="6">
    <source>
        <dbReference type="SAM" id="MobiDB-lite"/>
    </source>
</evidence>
<keyword evidence="9" id="KW-1185">Reference proteome</keyword>
<dbReference type="Ensembl" id="ENSLLTT00000011852.1">
    <property type="protein sequence ID" value="ENSLLTP00000011400.1"/>
    <property type="gene ID" value="ENSLLTG00000008776.1"/>
</dbReference>
<dbReference type="InterPro" id="IPR009069">
    <property type="entry name" value="Cys_alpha_HP_mot_SF"/>
</dbReference>
<feature type="compositionally biased region" description="Basic and acidic residues" evidence="6">
    <location>
        <begin position="222"/>
        <end position="235"/>
    </location>
</feature>
<dbReference type="PANTHER" id="PTHR21107">
    <property type="entry name" value="CYTOCHROME C OXIDASE ASSEMBLY PROTEIN COX19"/>
    <property type="match status" value="1"/>
</dbReference>
<evidence type="ECO:0000256" key="1">
    <source>
        <dbReference type="ARBA" id="ARBA00004496"/>
    </source>
</evidence>
<dbReference type="PANTHER" id="PTHR21107:SF2">
    <property type="entry name" value="CYTOCHROME C OXIDASE ASSEMBLY PROTEIN COX19"/>
    <property type="match status" value="1"/>
</dbReference>
<reference evidence="8" key="1">
    <citation type="submission" date="2025-08" db="UniProtKB">
        <authorList>
            <consortium name="Ensembl"/>
        </authorList>
    </citation>
    <scope>IDENTIFICATION</scope>
</reference>
<accession>A0A8C5S1J4</accession>
<organism evidence="8 9">
    <name type="scientific">Laticauda laticaudata</name>
    <name type="common">Blue-ringed sea krait</name>
    <name type="synonym">Blue-lipped sea krait</name>
    <dbReference type="NCBI Taxonomy" id="8630"/>
    <lineage>
        <taxon>Eukaryota</taxon>
        <taxon>Metazoa</taxon>
        <taxon>Chordata</taxon>
        <taxon>Craniata</taxon>
        <taxon>Vertebrata</taxon>
        <taxon>Euteleostomi</taxon>
        <taxon>Lepidosauria</taxon>
        <taxon>Squamata</taxon>
        <taxon>Bifurcata</taxon>
        <taxon>Unidentata</taxon>
        <taxon>Episquamata</taxon>
        <taxon>Toxicofera</taxon>
        <taxon>Serpentes</taxon>
        <taxon>Colubroidea</taxon>
        <taxon>Elapidae</taxon>
        <taxon>Laticaudinae</taxon>
        <taxon>Laticauda</taxon>
    </lineage>
</organism>
<reference evidence="8" key="2">
    <citation type="submission" date="2025-09" db="UniProtKB">
        <authorList>
            <consortium name="Ensembl"/>
        </authorList>
    </citation>
    <scope>IDENTIFICATION</scope>
</reference>
<keyword evidence="3" id="KW-1015">Disulfide bond</keyword>
<comment type="similarity">
    <text evidence="4">Belongs to the COX19 family.</text>
</comment>
<keyword evidence="2" id="KW-0963">Cytoplasm</keyword>
<dbReference type="SUPFAM" id="SSF47072">
    <property type="entry name" value="Cysteine alpha-hairpin motif"/>
    <property type="match status" value="1"/>
</dbReference>